<sequence length="165" mass="18739">MPGKKIKTSHIESLITEYVRVNGIDSNVDKMLGIISKYTEKSDGFEFKDIVFLSYTLNVSPDYITNVSENPTICDSVLIKIIKNAAALSDDYKNYLADYTEFLYNLCLDNNNHIDSGIKIKVIDKNYMNVLHNDAYDDQDNNTNISKVAQTKEKYNSDGNNSDKK</sequence>
<dbReference type="EMBL" id="VSSQ01034683">
    <property type="protein sequence ID" value="MPM86703.1"/>
    <property type="molecule type" value="Genomic_DNA"/>
</dbReference>
<organism evidence="1">
    <name type="scientific">bioreactor metagenome</name>
    <dbReference type="NCBI Taxonomy" id="1076179"/>
    <lineage>
        <taxon>unclassified sequences</taxon>
        <taxon>metagenomes</taxon>
        <taxon>ecological metagenomes</taxon>
    </lineage>
</organism>
<comment type="caution">
    <text evidence="1">The sequence shown here is derived from an EMBL/GenBank/DDBJ whole genome shotgun (WGS) entry which is preliminary data.</text>
</comment>
<evidence type="ECO:0000313" key="1">
    <source>
        <dbReference type="EMBL" id="MPM86703.1"/>
    </source>
</evidence>
<gene>
    <name evidence="1" type="ORF">SDC9_133794</name>
</gene>
<reference evidence="1" key="1">
    <citation type="submission" date="2019-08" db="EMBL/GenBank/DDBJ databases">
        <authorList>
            <person name="Kucharzyk K."/>
            <person name="Murdoch R.W."/>
            <person name="Higgins S."/>
            <person name="Loffler F."/>
        </authorList>
    </citation>
    <scope>NUCLEOTIDE SEQUENCE</scope>
</reference>
<protein>
    <submittedName>
        <fullName evidence="1">Uncharacterized protein</fullName>
    </submittedName>
</protein>
<dbReference type="AlphaFoldDB" id="A0A645DCR6"/>
<accession>A0A645DCR6</accession>
<proteinExistence type="predicted"/>
<name>A0A645DCR6_9ZZZZ</name>